<feature type="compositionally biased region" description="Basic and acidic residues" evidence="1">
    <location>
        <begin position="242"/>
        <end position="264"/>
    </location>
</feature>
<keyword evidence="2" id="KW-0472">Membrane</keyword>
<dbReference type="Proteomes" id="UP000030108">
    <property type="component" value="Unassembled WGS sequence"/>
</dbReference>
<dbReference type="OrthoDB" id="10615579at2759"/>
<accession>X8IZY7</accession>
<keyword evidence="2" id="KW-0812">Transmembrane</keyword>
<sequence>MADPTRKKSWKRRHPILTVALLPAIITWTTIRISLKVTAWSVRTTHNLNKRRRQRKRARRQQAIDRQRRIEWEAQQWRTLQKQLETQQQRQAKVKKQPRQRWLQARRPPPPIMCCSAQSLEPSRECLFDPALASSPSATAPVATTTQPMEQSGQRLFDPASTASHAITAPTTPVAPITTVESLQSALASSQTPSPDSTPTLASSALPTLTPLSSIPRPLPLGTTMIVQGLVQTIEVSRIPARTHEEPRGEETRPLLDKGKAKEEANDDSGPLASGSTNTSVSPNTPDTLSNNDLNDTHTSESNTASRTSSPSSTDVLGLLLSIAAQATAEALVPWSVPPRSRTAPREGIASGLAAAFSALAGAGAGVTTTNANPSPGITVPEPLSPPAPTIRPLTPHPHPHPHITNTHLPPDDSHDTPHADCPPSSLPDAPRPHPNPLDDGAS</sequence>
<feature type="non-terminal residue" evidence="2">
    <location>
        <position position="443"/>
    </location>
</feature>
<protein>
    <submittedName>
        <fullName evidence="2">Transmembrane protein, putative</fullName>
    </submittedName>
</protein>
<reference evidence="3" key="1">
    <citation type="journal article" date="2014" name="Genome Announc.">
        <title>Draft genome sequence of the plant-pathogenic soil fungus Rhizoctonia solani anastomosis group 3 strain Rhs1AP.</title>
        <authorList>
            <person name="Cubeta M.A."/>
            <person name="Thomas E."/>
            <person name="Dean R.A."/>
            <person name="Jabaji S."/>
            <person name="Neate S.M."/>
            <person name="Tavantzis S."/>
            <person name="Toda T."/>
            <person name="Vilgalys R."/>
            <person name="Bharathan N."/>
            <person name="Fedorova-Abrams N."/>
            <person name="Pakala S.B."/>
            <person name="Pakala S.M."/>
            <person name="Zafar N."/>
            <person name="Joardar V."/>
            <person name="Losada L."/>
            <person name="Nierman W.C."/>
        </authorList>
    </citation>
    <scope>NUCLEOTIDE SEQUENCE [LARGE SCALE GENOMIC DNA]</scope>
    <source>
        <strain evidence="3">AG-3</strain>
    </source>
</reference>
<feature type="compositionally biased region" description="Polar residues" evidence="1">
    <location>
        <begin position="274"/>
        <end position="294"/>
    </location>
</feature>
<proteinExistence type="predicted"/>
<name>X8IZY7_9AGAM</name>
<gene>
    <name evidence="2" type="ORF">RSOL_108660</name>
</gene>
<evidence type="ECO:0000313" key="3">
    <source>
        <dbReference type="Proteomes" id="UP000030108"/>
    </source>
</evidence>
<feature type="region of interest" description="Disordered" evidence="1">
    <location>
        <begin position="185"/>
        <end position="215"/>
    </location>
</feature>
<feature type="compositionally biased region" description="Low complexity" evidence="1">
    <location>
        <begin position="189"/>
        <end position="215"/>
    </location>
</feature>
<feature type="region of interest" description="Disordered" evidence="1">
    <location>
        <begin position="88"/>
        <end position="110"/>
    </location>
</feature>
<feature type="compositionally biased region" description="Basic and acidic residues" evidence="1">
    <location>
        <begin position="410"/>
        <end position="419"/>
    </location>
</feature>
<feature type="region of interest" description="Disordered" evidence="1">
    <location>
        <begin position="238"/>
        <end position="313"/>
    </location>
</feature>
<organism evidence="2 3">
    <name type="scientific">Rhizoctonia solani AG-3 Rhs1AP</name>
    <dbReference type="NCBI Taxonomy" id="1086054"/>
    <lineage>
        <taxon>Eukaryota</taxon>
        <taxon>Fungi</taxon>
        <taxon>Dikarya</taxon>
        <taxon>Basidiomycota</taxon>
        <taxon>Agaricomycotina</taxon>
        <taxon>Agaricomycetes</taxon>
        <taxon>Cantharellales</taxon>
        <taxon>Ceratobasidiaceae</taxon>
        <taxon>Rhizoctonia</taxon>
    </lineage>
</organism>
<feature type="region of interest" description="Disordered" evidence="1">
    <location>
        <begin position="368"/>
        <end position="443"/>
    </location>
</feature>
<evidence type="ECO:0000256" key="1">
    <source>
        <dbReference type="SAM" id="MobiDB-lite"/>
    </source>
</evidence>
<evidence type="ECO:0000313" key="2">
    <source>
        <dbReference type="EMBL" id="EUC55330.1"/>
    </source>
</evidence>
<dbReference type="EMBL" id="JATN01000322">
    <property type="protein sequence ID" value="EUC55330.1"/>
    <property type="molecule type" value="Genomic_DNA"/>
</dbReference>
<feature type="compositionally biased region" description="Low complexity" evidence="1">
    <location>
        <begin position="300"/>
        <end position="313"/>
    </location>
</feature>
<dbReference type="AlphaFoldDB" id="X8IZY7"/>
<comment type="caution">
    <text evidence="2">The sequence shown here is derived from an EMBL/GenBank/DDBJ whole genome shotgun (WGS) entry which is preliminary data.</text>
</comment>